<dbReference type="Pfam" id="PF03629">
    <property type="entry name" value="SASA"/>
    <property type="match status" value="1"/>
</dbReference>
<comment type="caution">
    <text evidence="4">The sequence shown here is derived from an EMBL/GenBank/DDBJ whole genome shotgun (WGS) entry which is preliminary data.</text>
</comment>
<dbReference type="Gene3D" id="3.40.50.1110">
    <property type="entry name" value="SGNH hydrolase"/>
    <property type="match status" value="1"/>
</dbReference>
<gene>
    <name evidence="4" type="ORF">HPS56_06510</name>
</gene>
<dbReference type="InterPro" id="IPR052940">
    <property type="entry name" value="Carb_Esterase_6"/>
</dbReference>
<dbReference type="Proteomes" id="UP000714420">
    <property type="component" value="Unassembled WGS sequence"/>
</dbReference>
<proteinExistence type="predicted"/>
<evidence type="ECO:0000313" key="4">
    <source>
        <dbReference type="EMBL" id="NPD92007.1"/>
    </source>
</evidence>
<keyword evidence="1" id="KW-0378">Hydrolase</keyword>
<feature type="chain" id="PRO_5046364681" evidence="2">
    <location>
        <begin position="21"/>
        <end position="299"/>
    </location>
</feature>
<name>A0ABX2AP44_9BACT</name>
<dbReference type="RefSeq" id="WP_172275362.1">
    <property type="nucleotide sequence ID" value="NZ_CASGMU010000004.1"/>
</dbReference>
<feature type="signal peptide" evidence="2">
    <location>
        <begin position="1"/>
        <end position="20"/>
    </location>
</feature>
<evidence type="ECO:0000256" key="2">
    <source>
        <dbReference type="SAM" id="SignalP"/>
    </source>
</evidence>
<evidence type="ECO:0000256" key="1">
    <source>
        <dbReference type="ARBA" id="ARBA00022801"/>
    </source>
</evidence>
<reference evidence="4 5" key="1">
    <citation type="submission" date="2020-05" db="EMBL/GenBank/DDBJ databases">
        <title>Distinct polysaccharide utilization as determinants for interspecies competition between intestinal Prevotella spp.</title>
        <authorList>
            <person name="Galvez E.J.C."/>
            <person name="Iljazovic A."/>
            <person name="Strowig T."/>
        </authorList>
    </citation>
    <scope>NUCLEOTIDE SEQUENCE [LARGE SCALE GENOMIC DNA]</scope>
    <source>
        <strain evidence="4 5">PMUR</strain>
    </source>
</reference>
<sequence length="299" mass="34041">MVNYRFFLLSILMCCLGVMARKPADVFIYAGQSNSDGRAFVSSLPDYLKGDCPYRYLRFANVTTSSDGKFGMRKFDNPKGRFAFCDVTNYWIEKALKRDFYAVKCTYGGTAIDTLATLPKRPVWCADSEWISRNNAHRGDITTGKSLTKSLTEGFADCVNVTLSRLDGGYDVKAIMWHQGESDRKKAGHYYKNFKDMILYMRNAIYAVTGDEADKTLPFIFGTVPHKSKQYSREVEEAQKRVAAELPNVYCIDLSYVGLLDDQLHFDGPWTEYVGKLMYNKLVELKLVKGKALKVRRPN</sequence>
<organism evidence="4 5">
    <name type="scientific">Xylanibacter muris</name>
    <dbReference type="NCBI Taxonomy" id="2736290"/>
    <lineage>
        <taxon>Bacteria</taxon>
        <taxon>Pseudomonadati</taxon>
        <taxon>Bacteroidota</taxon>
        <taxon>Bacteroidia</taxon>
        <taxon>Bacteroidales</taxon>
        <taxon>Prevotellaceae</taxon>
        <taxon>Xylanibacter</taxon>
    </lineage>
</organism>
<dbReference type="PANTHER" id="PTHR31988">
    <property type="entry name" value="ESTERASE, PUTATIVE (DUF303)-RELATED"/>
    <property type="match status" value="1"/>
</dbReference>
<dbReference type="EMBL" id="JABKKF010000005">
    <property type="protein sequence ID" value="NPD92007.1"/>
    <property type="molecule type" value="Genomic_DNA"/>
</dbReference>
<dbReference type="InterPro" id="IPR036514">
    <property type="entry name" value="SGNH_hydro_sf"/>
</dbReference>
<protein>
    <submittedName>
        <fullName evidence="4">Polysaccharide deacetylase</fullName>
    </submittedName>
</protein>
<keyword evidence="2" id="KW-0732">Signal</keyword>
<feature type="domain" description="Sialate O-acetylesterase" evidence="3">
    <location>
        <begin position="156"/>
        <end position="282"/>
    </location>
</feature>
<dbReference type="PANTHER" id="PTHR31988:SF19">
    <property type="entry name" value="9-O-ACETYL-N-ACETYLNEURAMINIC ACID DEACETYLASE-RELATED"/>
    <property type="match status" value="1"/>
</dbReference>
<keyword evidence="5" id="KW-1185">Reference proteome</keyword>
<dbReference type="InterPro" id="IPR005181">
    <property type="entry name" value="SASA"/>
</dbReference>
<evidence type="ECO:0000259" key="3">
    <source>
        <dbReference type="Pfam" id="PF03629"/>
    </source>
</evidence>
<accession>A0ABX2AP44</accession>
<dbReference type="SUPFAM" id="SSF52266">
    <property type="entry name" value="SGNH hydrolase"/>
    <property type="match status" value="1"/>
</dbReference>
<evidence type="ECO:0000313" key="5">
    <source>
        <dbReference type="Proteomes" id="UP000714420"/>
    </source>
</evidence>